<dbReference type="GO" id="GO:0005634">
    <property type="term" value="C:nucleus"/>
    <property type="evidence" value="ECO:0007669"/>
    <property type="project" value="TreeGrafter"/>
</dbReference>
<feature type="compositionally biased region" description="Low complexity" evidence="5">
    <location>
        <begin position="399"/>
        <end position="414"/>
    </location>
</feature>
<dbReference type="GO" id="GO:0045944">
    <property type="term" value="P:positive regulation of transcription by RNA polymerase II"/>
    <property type="evidence" value="ECO:0007669"/>
    <property type="project" value="TreeGrafter"/>
</dbReference>
<protein>
    <submittedName>
        <fullName evidence="7">ARAD1D01430p</fullName>
    </submittedName>
</protein>
<dbReference type="FunFam" id="3.10.260.10:FF:000003">
    <property type="entry name" value="Ascospore maturation 1 protein"/>
    <property type="match status" value="1"/>
</dbReference>
<feature type="compositionally biased region" description="Low complexity" evidence="5">
    <location>
        <begin position="433"/>
        <end position="444"/>
    </location>
</feature>
<feature type="compositionally biased region" description="Polar residues" evidence="5">
    <location>
        <begin position="482"/>
        <end position="504"/>
    </location>
</feature>
<feature type="domain" description="HTH APSES-type" evidence="6">
    <location>
        <begin position="184"/>
        <end position="290"/>
    </location>
</feature>
<proteinExistence type="inferred from homology"/>
<dbReference type="InterPro" id="IPR003163">
    <property type="entry name" value="Tscrpt_reg_HTH_APSES-type"/>
</dbReference>
<reference evidence="7" key="1">
    <citation type="submission" date="2014-02" db="EMBL/GenBank/DDBJ databases">
        <authorList>
            <person name="Genoscope - CEA"/>
        </authorList>
    </citation>
    <scope>NUCLEOTIDE SEQUENCE</scope>
    <source>
        <strain evidence="7">LS3</strain>
    </source>
</reference>
<feature type="compositionally biased region" description="Polar residues" evidence="5">
    <location>
        <begin position="322"/>
        <end position="349"/>
    </location>
</feature>
<keyword evidence="4" id="KW-0804">Transcription</keyword>
<sequence>MNPMYYSAPPMAGYHDYQKGSPNPNMYYSYPSQLSSTATPPPAMYAPAGTAAAGYNAATAALSAASSVHDHYYQPQHQQAQGQLQQSPAQGQHPQAQQAQPQQAQQAQQPQPQQHQQAPQQQQQQQQQQGGHLAPYYPSHYPSYNPSPYPYYPQPPAPVVPTQYHLPAITDPTGQTAPPGAKPKVTTTLWEDEGTLCFQVEARSICVARREDNDMINGTKLLNVAGMTRGRRDGILKGEKNRHVVKAGAMHLKGVWIPYDRALDFANKEKIIDLLYPLFVTDIKSVLYHPSNYARTAQVLSAAEKRKAEVAAAKEGNALPAPSSTPGVSTPLSATSGQAPGSAPHNNGAASLDRLVSPPPGAPGAGQGHAGAPGSSHYMGYPSSLPAPDYRYPTGPQTSAGPAPGPVSAPSAGGPAPGPATTNDGTSAGAGGPTTTANGSAAPSDSNGGYSLPQISSYQDNQSPLLPDSNNSTGASTSASNDYNPSTTPMTDSLPHTPSSLQHTQLEENKHSGSSPRLYHKESSPLVRAAPGGEEPPLKRLKADSKE</sequence>
<feature type="compositionally biased region" description="Polar residues" evidence="5">
    <location>
        <begin position="445"/>
        <end position="464"/>
    </location>
</feature>
<dbReference type="InterPro" id="IPR029790">
    <property type="entry name" value="EFG1/Phd1/StuA"/>
</dbReference>
<feature type="compositionally biased region" description="Pro residues" evidence="5">
    <location>
        <begin position="145"/>
        <end position="159"/>
    </location>
</feature>
<feature type="region of interest" description="Disordered" evidence="5">
    <location>
        <begin position="69"/>
        <end position="182"/>
    </location>
</feature>
<dbReference type="SUPFAM" id="SSF54616">
    <property type="entry name" value="DNA-binding domain of Mlu1-box binding protein MBP1"/>
    <property type="match status" value="1"/>
</dbReference>
<dbReference type="Gene3D" id="3.10.260.10">
    <property type="entry name" value="Transcription regulator HTH, APSES-type DNA-binding domain"/>
    <property type="match status" value="1"/>
</dbReference>
<keyword evidence="3" id="KW-0238">DNA-binding</keyword>
<dbReference type="SMART" id="SM01252">
    <property type="entry name" value="KilA-N"/>
    <property type="match status" value="1"/>
</dbReference>
<evidence type="ECO:0000256" key="5">
    <source>
        <dbReference type="SAM" id="MobiDB-lite"/>
    </source>
</evidence>
<dbReference type="GO" id="GO:0043565">
    <property type="term" value="F:sequence-specific DNA binding"/>
    <property type="evidence" value="ECO:0007669"/>
    <property type="project" value="TreeGrafter"/>
</dbReference>
<feature type="compositionally biased region" description="Basic and acidic residues" evidence="5">
    <location>
        <begin position="536"/>
        <end position="547"/>
    </location>
</feature>
<evidence type="ECO:0000256" key="1">
    <source>
        <dbReference type="ARBA" id="ARBA00007247"/>
    </source>
</evidence>
<dbReference type="AlphaFoldDB" id="A0A060T7Q3"/>
<dbReference type="Pfam" id="PF04383">
    <property type="entry name" value="KilA-N"/>
    <property type="match status" value="1"/>
</dbReference>
<feature type="compositionally biased region" description="Low complexity" evidence="5">
    <location>
        <begin position="74"/>
        <end position="144"/>
    </location>
</feature>
<feature type="compositionally biased region" description="Low complexity" evidence="5">
    <location>
        <begin position="469"/>
        <end position="481"/>
    </location>
</feature>
<feature type="region of interest" description="Disordered" evidence="5">
    <location>
        <begin position="1"/>
        <end position="48"/>
    </location>
</feature>
<reference evidence="7" key="2">
    <citation type="submission" date="2014-06" db="EMBL/GenBank/DDBJ databases">
        <title>The complete genome of Blastobotrys (Arxula) adeninivorans LS3 - a yeast of biotechnological interest.</title>
        <authorList>
            <person name="Kunze G."/>
            <person name="Gaillardin C."/>
            <person name="Czernicka M."/>
            <person name="Durrens P."/>
            <person name="Martin T."/>
            <person name="Boer E."/>
            <person name="Gabaldon T."/>
            <person name="Cruz J."/>
            <person name="Talla E."/>
            <person name="Marck C."/>
            <person name="Goffeau A."/>
            <person name="Barbe V."/>
            <person name="Baret P."/>
            <person name="Baronian K."/>
            <person name="Beier S."/>
            <person name="Bleykasten C."/>
            <person name="Bode R."/>
            <person name="Casaregola S."/>
            <person name="Despons L."/>
            <person name="Fairhead C."/>
            <person name="Giersberg M."/>
            <person name="Gierski P."/>
            <person name="Hahnel U."/>
            <person name="Hartmann A."/>
            <person name="Jankowska D."/>
            <person name="Jubin C."/>
            <person name="Jung P."/>
            <person name="Lafontaine I."/>
            <person name="Leh-Louis V."/>
            <person name="Lemaire M."/>
            <person name="Marcet-Houben M."/>
            <person name="Mascher M."/>
            <person name="Morel G."/>
            <person name="Richard G.-F."/>
            <person name="Riechen J."/>
            <person name="Sacerdot C."/>
            <person name="Sarkar A."/>
            <person name="Savel G."/>
            <person name="Schacherer J."/>
            <person name="Sherman D."/>
            <person name="Straub M.-L."/>
            <person name="Stein N."/>
            <person name="Thierry A."/>
            <person name="Trautwein-Schult A."/>
            <person name="Westhof E."/>
            <person name="Worch S."/>
            <person name="Dujon B."/>
            <person name="Souciet J.-L."/>
            <person name="Wincker P."/>
            <person name="Scholz U."/>
            <person name="Neuveglise N."/>
        </authorList>
    </citation>
    <scope>NUCLEOTIDE SEQUENCE</scope>
    <source>
        <strain evidence="7">LS3</strain>
    </source>
</reference>
<dbReference type="PANTHER" id="PTHR47792:SF1">
    <property type="entry name" value="PROTEIN SOK2-RELATED"/>
    <property type="match status" value="1"/>
</dbReference>
<organism evidence="7">
    <name type="scientific">Blastobotrys adeninivorans</name>
    <name type="common">Yeast</name>
    <name type="synonym">Arxula adeninivorans</name>
    <dbReference type="NCBI Taxonomy" id="409370"/>
    <lineage>
        <taxon>Eukaryota</taxon>
        <taxon>Fungi</taxon>
        <taxon>Dikarya</taxon>
        <taxon>Ascomycota</taxon>
        <taxon>Saccharomycotina</taxon>
        <taxon>Dipodascomycetes</taxon>
        <taxon>Dipodascales</taxon>
        <taxon>Trichomonascaceae</taxon>
        <taxon>Blastobotrys</taxon>
    </lineage>
</organism>
<dbReference type="InterPro" id="IPR018004">
    <property type="entry name" value="KilA/APSES_HTH"/>
</dbReference>
<dbReference type="EMBL" id="HG937694">
    <property type="protein sequence ID" value="CDP36998.1"/>
    <property type="molecule type" value="Genomic_DNA"/>
</dbReference>
<dbReference type="PROSITE" id="PS51299">
    <property type="entry name" value="HTH_APSES"/>
    <property type="match status" value="1"/>
</dbReference>
<evidence type="ECO:0000256" key="3">
    <source>
        <dbReference type="ARBA" id="ARBA00023125"/>
    </source>
</evidence>
<dbReference type="PANTHER" id="PTHR47792">
    <property type="entry name" value="PROTEIN SOK2-RELATED"/>
    <property type="match status" value="1"/>
</dbReference>
<dbReference type="InterPro" id="IPR036887">
    <property type="entry name" value="HTH_APSES_sf"/>
</dbReference>
<keyword evidence="2" id="KW-0805">Transcription regulation</keyword>
<gene>
    <name evidence="7" type="ORF">GNLVRS02_ARAD1D01430g</name>
</gene>
<name>A0A060T7Q3_BLAAD</name>
<feature type="compositionally biased region" description="Polar residues" evidence="5">
    <location>
        <begin position="20"/>
        <end position="34"/>
    </location>
</feature>
<evidence type="ECO:0000256" key="2">
    <source>
        <dbReference type="ARBA" id="ARBA00023015"/>
    </source>
</evidence>
<evidence type="ECO:0000256" key="4">
    <source>
        <dbReference type="ARBA" id="ARBA00023163"/>
    </source>
</evidence>
<evidence type="ECO:0000313" key="7">
    <source>
        <dbReference type="EMBL" id="CDP36998.1"/>
    </source>
</evidence>
<dbReference type="GO" id="GO:0003700">
    <property type="term" value="F:DNA-binding transcription factor activity"/>
    <property type="evidence" value="ECO:0007669"/>
    <property type="project" value="TreeGrafter"/>
</dbReference>
<comment type="similarity">
    <text evidence="1">Belongs to the EFG1/PHD1/stuA family.</text>
</comment>
<accession>A0A060T7Q3</accession>
<evidence type="ECO:0000259" key="6">
    <source>
        <dbReference type="PROSITE" id="PS51299"/>
    </source>
</evidence>
<feature type="region of interest" description="Disordered" evidence="5">
    <location>
        <begin position="314"/>
        <end position="547"/>
    </location>
</feature>